<dbReference type="RefSeq" id="WP_118485167.1">
    <property type="nucleotide sequence ID" value="NZ_CAUBDS010000043.1"/>
</dbReference>
<evidence type="ECO:0000313" key="1">
    <source>
        <dbReference type="EMBL" id="RGR92261.1"/>
    </source>
</evidence>
<proteinExistence type="predicted"/>
<dbReference type="InterPro" id="IPR024492">
    <property type="entry name" value="DUF2764"/>
</dbReference>
<gene>
    <name evidence="1" type="ORF">DWY20_12990</name>
</gene>
<protein>
    <submittedName>
        <fullName evidence="1">DUF2764 domain-containing protein</fullName>
    </submittedName>
</protein>
<dbReference type="EMBL" id="QRUU01000074">
    <property type="protein sequence ID" value="RGR92261.1"/>
    <property type="molecule type" value="Genomic_DNA"/>
</dbReference>
<name>A0A412GBU1_9BACT</name>
<accession>A0A412GBU1</accession>
<organism evidence="1 2">
    <name type="scientific">Phocaeicola coprocola</name>
    <dbReference type="NCBI Taxonomy" id="310298"/>
    <lineage>
        <taxon>Bacteria</taxon>
        <taxon>Pseudomonadati</taxon>
        <taxon>Bacteroidota</taxon>
        <taxon>Bacteroidia</taxon>
        <taxon>Bacteroidales</taxon>
        <taxon>Bacteroidaceae</taxon>
        <taxon>Phocaeicola</taxon>
    </lineage>
</organism>
<dbReference type="Pfam" id="PF10962">
    <property type="entry name" value="DUF2764"/>
    <property type="match status" value="1"/>
</dbReference>
<reference evidence="1 2" key="1">
    <citation type="submission" date="2018-08" db="EMBL/GenBank/DDBJ databases">
        <title>A genome reference for cultivated species of the human gut microbiota.</title>
        <authorList>
            <person name="Zou Y."/>
            <person name="Xue W."/>
            <person name="Luo G."/>
        </authorList>
    </citation>
    <scope>NUCLEOTIDE SEQUENCE [LARGE SCALE GENOMIC DNA]</scope>
    <source>
        <strain evidence="1 2">AF24-2</strain>
    </source>
</reference>
<evidence type="ECO:0000313" key="2">
    <source>
        <dbReference type="Proteomes" id="UP000285864"/>
    </source>
</evidence>
<dbReference type="Proteomes" id="UP000285864">
    <property type="component" value="Unassembled WGS sequence"/>
</dbReference>
<keyword evidence="2" id="KW-1185">Reference proteome</keyword>
<dbReference type="AlphaFoldDB" id="A0A412GBU1"/>
<sequence>MSTYYCLVAGLPDISLDDGKLSYSVSDFKAELYPDLSAQDRKLIDLFYLKFDNTAILKLLKNKDAVIEDKGNFSAEELLQLIEAVREGDTPDKKYPSYLVNFVSQYLQLSQDELYRADDLLAALYYSYGMSSNNAFIASWFEFNLNLNNILAALAARKYKMEVSSVIVGATSICEQLRTSNARDFGLNETLEYFEALQRIADIEELVEREKKVDMLKWKWLEDESFFHYFTIERIFVFLMQLEMIERWISLDKEKGNELFRKMIQDLKNEVQIPEEFRK</sequence>
<comment type="caution">
    <text evidence="1">The sequence shown here is derived from an EMBL/GenBank/DDBJ whole genome shotgun (WGS) entry which is preliminary data.</text>
</comment>